<evidence type="ECO:0000313" key="2">
    <source>
        <dbReference type="Proteomes" id="UP001279734"/>
    </source>
</evidence>
<dbReference type="Proteomes" id="UP001279734">
    <property type="component" value="Unassembled WGS sequence"/>
</dbReference>
<organism evidence="1 2">
    <name type="scientific">Nepenthes gracilis</name>
    <name type="common">Slender pitcher plant</name>
    <dbReference type="NCBI Taxonomy" id="150966"/>
    <lineage>
        <taxon>Eukaryota</taxon>
        <taxon>Viridiplantae</taxon>
        <taxon>Streptophyta</taxon>
        <taxon>Embryophyta</taxon>
        <taxon>Tracheophyta</taxon>
        <taxon>Spermatophyta</taxon>
        <taxon>Magnoliopsida</taxon>
        <taxon>eudicotyledons</taxon>
        <taxon>Gunneridae</taxon>
        <taxon>Pentapetalae</taxon>
        <taxon>Caryophyllales</taxon>
        <taxon>Nepenthaceae</taxon>
        <taxon>Nepenthes</taxon>
    </lineage>
</organism>
<dbReference type="AlphaFoldDB" id="A0AAD3P3B8"/>
<sequence>MAASCFSIDRKWQAAKYVAKKSHQDQEKLQCAAPSEANAAPLQVLLVHSPIVPPFCFCRKSSRFCKTGTRLVISNLDYRVSKEDIKVILLIRALFRLVLWFLEIPNAMLNFTFLDSGETE</sequence>
<keyword evidence="2" id="KW-1185">Reference proteome</keyword>
<dbReference type="EMBL" id="BSYO01000001">
    <property type="protein sequence ID" value="GMG98241.1"/>
    <property type="molecule type" value="Genomic_DNA"/>
</dbReference>
<evidence type="ECO:0000313" key="1">
    <source>
        <dbReference type="EMBL" id="GMG98241.1"/>
    </source>
</evidence>
<comment type="caution">
    <text evidence="1">The sequence shown here is derived from an EMBL/GenBank/DDBJ whole genome shotgun (WGS) entry which is preliminary data.</text>
</comment>
<accession>A0AAD3P3B8</accession>
<protein>
    <submittedName>
        <fullName evidence="1">Uncharacterized protein</fullName>
    </submittedName>
</protein>
<reference evidence="1" key="1">
    <citation type="submission" date="2023-05" db="EMBL/GenBank/DDBJ databases">
        <title>Nepenthes gracilis genome sequencing.</title>
        <authorList>
            <person name="Fukushima K."/>
        </authorList>
    </citation>
    <scope>NUCLEOTIDE SEQUENCE</scope>
    <source>
        <strain evidence="1">SING2019-196</strain>
    </source>
</reference>
<proteinExistence type="predicted"/>
<gene>
    <name evidence="1" type="ORF">Nepgr_000081</name>
</gene>
<name>A0AAD3P3B8_NEPGR</name>